<accession>A0A016VR41</accession>
<proteinExistence type="predicted"/>
<reference evidence="2" key="1">
    <citation type="journal article" date="2015" name="Nat. Genet.">
        <title>The genome and transcriptome of the zoonotic hookworm Ancylostoma ceylanicum identify infection-specific gene families.</title>
        <authorList>
            <person name="Schwarz E.M."/>
            <person name="Hu Y."/>
            <person name="Antoshechkin I."/>
            <person name="Miller M.M."/>
            <person name="Sternberg P.W."/>
            <person name="Aroian R.V."/>
        </authorList>
    </citation>
    <scope>NUCLEOTIDE SEQUENCE</scope>
    <source>
        <strain evidence="2">HY135</strain>
    </source>
</reference>
<evidence type="ECO:0000313" key="2">
    <source>
        <dbReference type="Proteomes" id="UP000024635"/>
    </source>
</evidence>
<evidence type="ECO:0000313" key="1">
    <source>
        <dbReference type="EMBL" id="EYC29885.1"/>
    </source>
</evidence>
<comment type="caution">
    <text evidence="1">The sequence shown here is derived from an EMBL/GenBank/DDBJ whole genome shotgun (WGS) entry which is preliminary data.</text>
</comment>
<name>A0A016VR41_9BILA</name>
<organism evidence="1 2">
    <name type="scientific">Ancylostoma ceylanicum</name>
    <dbReference type="NCBI Taxonomy" id="53326"/>
    <lineage>
        <taxon>Eukaryota</taxon>
        <taxon>Metazoa</taxon>
        <taxon>Ecdysozoa</taxon>
        <taxon>Nematoda</taxon>
        <taxon>Chromadorea</taxon>
        <taxon>Rhabditida</taxon>
        <taxon>Rhabditina</taxon>
        <taxon>Rhabditomorpha</taxon>
        <taxon>Strongyloidea</taxon>
        <taxon>Ancylostomatidae</taxon>
        <taxon>Ancylostomatinae</taxon>
        <taxon>Ancylostoma</taxon>
    </lineage>
</organism>
<protein>
    <submittedName>
        <fullName evidence="1">Uncharacterized protein</fullName>
    </submittedName>
</protein>
<gene>
    <name evidence="1" type="primary">Acey_s0005.g2317</name>
    <name evidence="1" type="ORF">Y032_0005g2317</name>
</gene>
<dbReference type="EMBL" id="JARK01001341">
    <property type="protein sequence ID" value="EYC29885.1"/>
    <property type="molecule type" value="Genomic_DNA"/>
</dbReference>
<sequence length="138" mass="15967">MQGRDVEENRAAVPTLVCGHLELTIYQMRLLGARIHLRRIFDEDRSTRHGILNEKKVRSPRGRKRVRCHANAMRLVPILHHIVARASVARIQYKLPLTQPYLYTTAYGTFLDNIQSFQKILASGIHRPSAEPRRPPMH</sequence>
<dbReference type="Proteomes" id="UP000024635">
    <property type="component" value="Unassembled WGS sequence"/>
</dbReference>
<dbReference type="AlphaFoldDB" id="A0A016VR41"/>
<keyword evidence="2" id="KW-1185">Reference proteome</keyword>